<dbReference type="GO" id="GO:0003824">
    <property type="term" value="F:catalytic activity"/>
    <property type="evidence" value="ECO:0007669"/>
    <property type="project" value="InterPro"/>
</dbReference>
<dbReference type="InterPro" id="IPR001736">
    <property type="entry name" value="PLipase_D/transphosphatidylase"/>
</dbReference>
<dbReference type="AlphaFoldDB" id="A0A9W7L7Q9"/>
<dbReference type="PANTHER" id="PTHR10185">
    <property type="entry name" value="PHOSPHOLIPASE D - RELATED"/>
    <property type="match status" value="1"/>
</dbReference>
<evidence type="ECO:0000256" key="1">
    <source>
        <dbReference type="ARBA" id="ARBA00008664"/>
    </source>
</evidence>
<gene>
    <name evidence="4" type="ORF">TrCOL_g4445</name>
</gene>
<dbReference type="Proteomes" id="UP001165065">
    <property type="component" value="Unassembled WGS sequence"/>
</dbReference>
<sequence length="569" mass="63632">MDDQLLTKSDPNNSLIADSRPAGIICSYKTRLFIVALAVVSALTCAIWLTVDFKDDEGGSSSRDYWVETMSPTFQVVESIPVSLYDLKQISSSVATHEAEIRMLNGAKDTIDVTAMYWNLLPAQDQKNCNETNGGLPYERCIELGGDRGEAVYKAFEEAAERGVEIRFLLSYGLNETKQSFVPKQVTDLTSKYDNVNYRIWKAMDWYNGGIMHQKLWVVDDIHVYLGSSNMDWLSLAQVKEMGIVMWNSTLWGGESSDLFDTWWGWCGLIERSEYGESVSPPPGELTRTFFSLTNQKNLTVPCWSHHLDEEDRCEYPTAMLPSHIPHNSKKPMSLTVSSASSPSSSSPSSFFLSSAPFETVGANPHHSSSRTFDLDGIVHTIRTAKSYVKLSVMDFAPSNAYDLNWWGTLNDALLAATYGSTVDVQLLISYWAHTAPGMVEYLDALKSQSNVCVANNSTCGSFEIKMFLVPGWNQTLDYPNTTKPNDPVFPTYSRVAHGKFLLTESRVNVGTSNYQWGYFYQTAGTSLNTDDAAIREGVEAAFDRDWNSSYAVDLEGFSDPNTWDNEPW</sequence>
<feature type="domain" description="PLD phosphodiesterase" evidence="3">
    <location>
        <begin position="208"/>
        <end position="235"/>
    </location>
</feature>
<dbReference type="Gene3D" id="3.30.870.10">
    <property type="entry name" value="Endonuclease Chain A"/>
    <property type="match status" value="2"/>
</dbReference>
<dbReference type="SUPFAM" id="SSF56024">
    <property type="entry name" value="Phospholipase D/nuclease"/>
    <property type="match status" value="2"/>
</dbReference>
<comment type="caution">
    <text evidence="4">The sequence shown here is derived from an EMBL/GenBank/DDBJ whole genome shotgun (WGS) entry which is preliminary data.</text>
</comment>
<reference evidence="5" key="1">
    <citation type="journal article" date="2023" name="Commun. Biol.">
        <title>Genome analysis of Parmales, the sister group of diatoms, reveals the evolutionary specialization of diatoms from phago-mixotrophs to photoautotrophs.</title>
        <authorList>
            <person name="Ban H."/>
            <person name="Sato S."/>
            <person name="Yoshikawa S."/>
            <person name="Yamada K."/>
            <person name="Nakamura Y."/>
            <person name="Ichinomiya M."/>
            <person name="Sato N."/>
            <person name="Blanc-Mathieu R."/>
            <person name="Endo H."/>
            <person name="Kuwata A."/>
            <person name="Ogata H."/>
        </authorList>
    </citation>
    <scope>NUCLEOTIDE SEQUENCE [LARGE SCALE GENOMIC DNA]</scope>
</reference>
<evidence type="ECO:0000259" key="3">
    <source>
        <dbReference type="PROSITE" id="PS50035"/>
    </source>
</evidence>
<evidence type="ECO:0000313" key="5">
    <source>
        <dbReference type="Proteomes" id="UP001165065"/>
    </source>
</evidence>
<feature type="transmembrane region" description="Helical" evidence="2">
    <location>
        <begin position="32"/>
        <end position="51"/>
    </location>
</feature>
<evidence type="ECO:0000313" key="4">
    <source>
        <dbReference type="EMBL" id="GMI36140.1"/>
    </source>
</evidence>
<dbReference type="Pfam" id="PF13091">
    <property type="entry name" value="PLDc_2"/>
    <property type="match status" value="1"/>
</dbReference>
<keyword evidence="2" id="KW-1133">Transmembrane helix</keyword>
<name>A0A9W7L7Q9_9STRA</name>
<dbReference type="PANTHER" id="PTHR10185:SF17">
    <property type="entry name" value="GM01519P-RELATED"/>
    <property type="match status" value="1"/>
</dbReference>
<dbReference type="InterPro" id="IPR025202">
    <property type="entry name" value="PLD-like_dom"/>
</dbReference>
<keyword evidence="2" id="KW-0472">Membrane</keyword>
<accession>A0A9W7L7Q9</accession>
<comment type="similarity">
    <text evidence="1">Belongs to the phospholipase D family.</text>
</comment>
<keyword evidence="5" id="KW-1185">Reference proteome</keyword>
<dbReference type="CDD" id="cd09107">
    <property type="entry name" value="PLDc_vPLD3_4_5_like_2"/>
    <property type="match status" value="1"/>
</dbReference>
<dbReference type="Pfam" id="PF13918">
    <property type="entry name" value="PLDc_3"/>
    <property type="match status" value="1"/>
</dbReference>
<proteinExistence type="inferred from homology"/>
<protein>
    <recommendedName>
        <fullName evidence="3">PLD phosphodiesterase domain-containing protein</fullName>
    </recommendedName>
</protein>
<dbReference type="EMBL" id="BRYA01000062">
    <property type="protein sequence ID" value="GMI36140.1"/>
    <property type="molecule type" value="Genomic_DNA"/>
</dbReference>
<dbReference type="OrthoDB" id="1923775at2759"/>
<dbReference type="InterPro" id="IPR050874">
    <property type="entry name" value="Diverse_PLD-related"/>
</dbReference>
<dbReference type="PROSITE" id="PS50035">
    <property type="entry name" value="PLD"/>
    <property type="match status" value="1"/>
</dbReference>
<dbReference type="InterPro" id="IPR032803">
    <property type="entry name" value="PLDc_3"/>
</dbReference>
<keyword evidence="2" id="KW-0812">Transmembrane</keyword>
<organism evidence="4 5">
    <name type="scientific">Triparma columacea</name>
    <dbReference type="NCBI Taxonomy" id="722753"/>
    <lineage>
        <taxon>Eukaryota</taxon>
        <taxon>Sar</taxon>
        <taxon>Stramenopiles</taxon>
        <taxon>Ochrophyta</taxon>
        <taxon>Bolidophyceae</taxon>
        <taxon>Parmales</taxon>
        <taxon>Triparmaceae</taxon>
        <taxon>Triparma</taxon>
    </lineage>
</organism>
<dbReference type="SMART" id="SM00155">
    <property type="entry name" value="PLDc"/>
    <property type="match status" value="2"/>
</dbReference>
<evidence type="ECO:0000256" key="2">
    <source>
        <dbReference type="SAM" id="Phobius"/>
    </source>
</evidence>